<dbReference type="EMBL" id="CP036525">
    <property type="protein sequence ID" value="QDT05539.1"/>
    <property type="molecule type" value="Genomic_DNA"/>
</dbReference>
<evidence type="ECO:0000313" key="3">
    <source>
        <dbReference type="Proteomes" id="UP000318538"/>
    </source>
</evidence>
<keyword evidence="3" id="KW-1185">Reference proteome</keyword>
<sequence length="67" mass="7414">MLVSLVTPMNITKRRSMTGESQQNQISAESKSWKQIFVLSKGPANEIASGPKHDSTESFIAQKAQHQ</sequence>
<dbReference type="Proteomes" id="UP000318538">
    <property type="component" value="Chromosome"/>
</dbReference>
<reference evidence="2 3" key="1">
    <citation type="submission" date="2019-02" db="EMBL/GenBank/DDBJ databases">
        <title>Deep-cultivation of Planctomycetes and their phenomic and genomic characterization uncovers novel biology.</title>
        <authorList>
            <person name="Wiegand S."/>
            <person name="Jogler M."/>
            <person name="Boedeker C."/>
            <person name="Pinto D."/>
            <person name="Vollmers J."/>
            <person name="Rivas-Marin E."/>
            <person name="Kohn T."/>
            <person name="Peeters S.H."/>
            <person name="Heuer A."/>
            <person name="Rast P."/>
            <person name="Oberbeckmann S."/>
            <person name="Bunk B."/>
            <person name="Jeske O."/>
            <person name="Meyerdierks A."/>
            <person name="Storesund J.E."/>
            <person name="Kallscheuer N."/>
            <person name="Luecker S."/>
            <person name="Lage O.M."/>
            <person name="Pohl T."/>
            <person name="Merkel B.J."/>
            <person name="Hornburger P."/>
            <person name="Mueller R.-W."/>
            <person name="Bruemmer F."/>
            <person name="Labrenz M."/>
            <person name="Spormann A.M."/>
            <person name="Op den Camp H."/>
            <person name="Overmann J."/>
            <person name="Amann R."/>
            <person name="Jetten M.S.M."/>
            <person name="Mascher T."/>
            <person name="Medema M.H."/>
            <person name="Devos D.P."/>
            <person name="Kaster A.-K."/>
            <person name="Ovreas L."/>
            <person name="Rohde M."/>
            <person name="Galperin M.Y."/>
            <person name="Jogler C."/>
        </authorList>
    </citation>
    <scope>NUCLEOTIDE SEQUENCE [LARGE SCALE GENOMIC DNA]</scope>
    <source>
        <strain evidence="2 3">K22_7</strain>
    </source>
</reference>
<proteinExistence type="predicted"/>
<dbReference type="AlphaFoldDB" id="A0A517NEH7"/>
<dbReference type="KEGG" id="rlc:K227x_39400"/>
<accession>A0A517NEH7</accession>
<protein>
    <submittedName>
        <fullName evidence="2">Uncharacterized protein</fullName>
    </submittedName>
</protein>
<name>A0A517NEH7_9BACT</name>
<gene>
    <name evidence="2" type="ORF">K227x_39400</name>
</gene>
<feature type="region of interest" description="Disordered" evidence="1">
    <location>
        <begin position="44"/>
        <end position="67"/>
    </location>
</feature>
<evidence type="ECO:0000256" key="1">
    <source>
        <dbReference type="SAM" id="MobiDB-lite"/>
    </source>
</evidence>
<organism evidence="2 3">
    <name type="scientific">Rubripirellula lacrimiformis</name>
    <dbReference type="NCBI Taxonomy" id="1930273"/>
    <lineage>
        <taxon>Bacteria</taxon>
        <taxon>Pseudomonadati</taxon>
        <taxon>Planctomycetota</taxon>
        <taxon>Planctomycetia</taxon>
        <taxon>Pirellulales</taxon>
        <taxon>Pirellulaceae</taxon>
        <taxon>Rubripirellula</taxon>
    </lineage>
</organism>
<evidence type="ECO:0000313" key="2">
    <source>
        <dbReference type="EMBL" id="QDT05539.1"/>
    </source>
</evidence>